<reference evidence="1 2" key="1">
    <citation type="journal article" date="2015" name="Genome Biol.">
        <title>Comparative genomics of Steinernema reveals deeply conserved gene regulatory networks.</title>
        <authorList>
            <person name="Dillman A.R."/>
            <person name="Macchietto M."/>
            <person name="Porter C.F."/>
            <person name="Rogers A."/>
            <person name="Williams B."/>
            <person name="Antoshechkin I."/>
            <person name="Lee M.M."/>
            <person name="Goodwin Z."/>
            <person name="Lu X."/>
            <person name="Lewis E.E."/>
            <person name="Goodrich-Blair H."/>
            <person name="Stock S.P."/>
            <person name="Adams B.J."/>
            <person name="Sternberg P.W."/>
            <person name="Mortazavi A."/>
        </authorList>
    </citation>
    <scope>NUCLEOTIDE SEQUENCE [LARGE SCALE GENOMIC DNA]</scope>
    <source>
        <strain evidence="1 2">ALL</strain>
    </source>
</reference>
<protein>
    <submittedName>
        <fullName evidence="1">Uncharacterized protein</fullName>
    </submittedName>
</protein>
<comment type="caution">
    <text evidence="1">The sequence shown here is derived from an EMBL/GenBank/DDBJ whole genome shotgun (WGS) entry which is preliminary data.</text>
</comment>
<keyword evidence="2" id="KW-1185">Reference proteome</keyword>
<name>A0A4U5NWQ7_STECR</name>
<evidence type="ECO:0000313" key="2">
    <source>
        <dbReference type="Proteomes" id="UP000298663"/>
    </source>
</evidence>
<proteinExistence type="predicted"/>
<reference evidence="1 2" key="2">
    <citation type="journal article" date="2019" name="G3 (Bethesda)">
        <title>Hybrid Assembly of the Genome of the Entomopathogenic Nematode Steinernema carpocapsae Identifies the X-Chromosome.</title>
        <authorList>
            <person name="Serra L."/>
            <person name="Macchietto M."/>
            <person name="Macias-Munoz A."/>
            <person name="McGill C.J."/>
            <person name="Rodriguez I.M."/>
            <person name="Rodriguez B."/>
            <person name="Murad R."/>
            <person name="Mortazavi A."/>
        </authorList>
    </citation>
    <scope>NUCLEOTIDE SEQUENCE [LARGE SCALE GENOMIC DNA]</scope>
    <source>
        <strain evidence="1 2">ALL</strain>
    </source>
</reference>
<dbReference type="Proteomes" id="UP000298663">
    <property type="component" value="Unassembled WGS sequence"/>
</dbReference>
<sequence length="88" mass="10344">MYSNVILVRGDLVRPREAFDQMHRRTTQEGGEELSQILTPYHRMRVAYHACGPEKRLQKEYLNIYYGPKLILAMKSLFCLQTKKNSVL</sequence>
<accession>A0A4U5NWQ7</accession>
<evidence type="ECO:0000313" key="1">
    <source>
        <dbReference type="EMBL" id="TKR87872.1"/>
    </source>
</evidence>
<organism evidence="1 2">
    <name type="scientific">Steinernema carpocapsae</name>
    <name type="common">Entomopathogenic nematode</name>
    <dbReference type="NCBI Taxonomy" id="34508"/>
    <lineage>
        <taxon>Eukaryota</taxon>
        <taxon>Metazoa</taxon>
        <taxon>Ecdysozoa</taxon>
        <taxon>Nematoda</taxon>
        <taxon>Chromadorea</taxon>
        <taxon>Rhabditida</taxon>
        <taxon>Tylenchina</taxon>
        <taxon>Panagrolaimomorpha</taxon>
        <taxon>Strongyloidoidea</taxon>
        <taxon>Steinernematidae</taxon>
        <taxon>Steinernema</taxon>
    </lineage>
</organism>
<gene>
    <name evidence="1" type="ORF">L596_012205</name>
</gene>
<dbReference type="EMBL" id="AZBU02000003">
    <property type="protein sequence ID" value="TKR87872.1"/>
    <property type="molecule type" value="Genomic_DNA"/>
</dbReference>
<dbReference type="AlphaFoldDB" id="A0A4U5NWQ7"/>